<dbReference type="EC" id="2.5.1.17" evidence="4"/>
<dbReference type="PANTHER" id="PTHR12213:SF0">
    <property type="entry name" value="CORRINOID ADENOSYLTRANSFERASE MMAB"/>
    <property type="match status" value="1"/>
</dbReference>
<comment type="pathway">
    <text evidence="4">Cofactor biosynthesis; adenosylcobalamin biosynthesis; adenosylcobalamin from cob(II)yrinate a,c-diamide: step 2/7.</text>
</comment>
<keyword evidence="4" id="KW-0169">Cobalamin biosynthesis</keyword>
<dbReference type="GO" id="GO:0005524">
    <property type="term" value="F:ATP binding"/>
    <property type="evidence" value="ECO:0007669"/>
    <property type="project" value="UniProtKB-UniRule"/>
</dbReference>
<keyword evidence="7" id="KW-1185">Reference proteome</keyword>
<sequence>MKIYTKGGDQGQTQIYADKVLRLSKSDAVLDCYGTLDELNAHLGLLHSYINLQTNSSAARPLQTIQQALFQIGFAISANSKLSQTDVEQLEIEIDNMQAILAPQTTFILPGGCIAAAQAHVCRTVTRRAERHLVALMQEHTVPGVCLQYINRLSDYLFVLARSLNHQTGVNDIKV</sequence>
<proteinExistence type="inferred from homology"/>
<keyword evidence="1 4" id="KW-0808">Transferase</keyword>
<dbReference type="AlphaFoldDB" id="A0A136A6B8"/>
<accession>A0A136A6B8</accession>
<comment type="catalytic activity">
    <reaction evidence="4">
        <text>2 cob(II)yrinate a,c diamide + reduced [electron-transfer flavoprotein] + 2 ATP = 2 adenosylcob(III)yrinate a,c-diamide + 2 triphosphate + oxidized [electron-transfer flavoprotein] + 3 H(+)</text>
        <dbReference type="Rhea" id="RHEA:11528"/>
        <dbReference type="Rhea" id="RHEA-COMP:10685"/>
        <dbReference type="Rhea" id="RHEA-COMP:10686"/>
        <dbReference type="ChEBI" id="CHEBI:15378"/>
        <dbReference type="ChEBI" id="CHEBI:18036"/>
        <dbReference type="ChEBI" id="CHEBI:30616"/>
        <dbReference type="ChEBI" id="CHEBI:57692"/>
        <dbReference type="ChEBI" id="CHEBI:58307"/>
        <dbReference type="ChEBI" id="CHEBI:58503"/>
        <dbReference type="ChEBI" id="CHEBI:58537"/>
        <dbReference type="EC" id="2.5.1.17"/>
    </reaction>
</comment>
<dbReference type="RefSeq" id="WP_068371728.1">
    <property type="nucleotide sequence ID" value="NZ_LSNE01000002.1"/>
</dbReference>
<dbReference type="EMBL" id="LSNE01000002">
    <property type="protein sequence ID" value="KXI30773.1"/>
    <property type="molecule type" value="Genomic_DNA"/>
</dbReference>
<dbReference type="InterPro" id="IPR016030">
    <property type="entry name" value="CblAdoTrfase-like"/>
</dbReference>
<comment type="catalytic activity">
    <reaction evidence="4">
        <text>2 cob(II)alamin + reduced [electron-transfer flavoprotein] + 2 ATP = 2 adenosylcob(III)alamin + 2 triphosphate + oxidized [electron-transfer flavoprotein] + 3 H(+)</text>
        <dbReference type="Rhea" id="RHEA:28671"/>
        <dbReference type="Rhea" id="RHEA-COMP:10685"/>
        <dbReference type="Rhea" id="RHEA-COMP:10686"/>
        <dbReference type="ChEBI" id="CHEBI:15378"/>
        <dbReference type="ChEBI" id="CHEBI:16304"/>
        <dbReference type="ChEBI" id="CHEBI:18036"/>
        <dbReference type="ChEBI" id="CHEBI:18408"/>
        <dbReference type="ChEBI" id="CHEBI:30616"/>
        <dbReference type="ChEBI" id="CHEBI:57692"/>
        <dbReference type="ChEBI" id="CHEBI:58307"/>
        <dbReference type="EC" id="2.5.1.17"/>
    </reaction>
</comment>
<evidence type="ECO:0000256" key="1">
    <source>
        <dbReference type="ARBA" id="ARBA00022679"/>
    </source>
</evidence>
<dbReference type="GO" id="GO:0009236">
    <property type="term" value="P:cobalamin biosynthetic process"/>
    <property type="evidence" value="ECO:0007669"/>
    <property type="project" value="UniProtKB-UniRule"/>
</dbReference>
<dbReference type="GO" id="GO:0008817">
    <property type="term" value="F:corrinoid adenosyltransferase activity"/>
    <property type="evidence" value="ECO:0007669"/>
    <property type="project" value="UniProtKB-UniRule"/>
</dbReference>
<keyword evidence="2 4" id="KW-0547">Nucleotide-binding</keyword>
<evidence type="ECO:0000256" key="2">
    <source>
        <dbReference type="ARBA" id="ARBA00022741"/>
    </source>
</evidence>
<evidence type="ECO:0000313" key="6">
    <source>
        <dbReference type="EMBL" id="KXI30773.1"/>
    </source>
</evidence>
<dbReference type="InterPro" id="IPR029499">
    <property type="entry name" value="PduO-typ"/>
</dbReference>
<protein>
    <recommendedName>
        <fullName evidence="4">Corrinoid adenosyltransferase</fullName>
        <ecNumber evidence="4">2.5.1.17</ecNumber>
    </recommendedName>
    <alternativeName>
        <fullName evidence="4">Cob(II)alamin adenosyltransferase</fullName>
    </alternativeName>
    <alternativeName>
        <fullName evidence="4">Cob(II)yrinic acid a,c-diamide adenosyltransferase</fullName>
    </alternativeName>
    <alternativeName>
        <fullName evidence="4">Cobinamide/cobalamin adenosyltransferase</fullName>
    </alternativeName>
</protein>
<dbReference type="Pfam" id="PF01923">
    <property type="entry name" value="Cob_adeno_trans"/>
    <property type="match status" value="1"/>
</dbReference>
<keyword evidence="3 4" id="KW-0067">ATP-binding</keyword>
<dbReference type="UniPathway" id="UPA00148">
    <property type="reaction ID" value="UER00233"/>
</dbReference>
<name>A0A136A6B8_9ALTE</name>
<evidence type="ECO:0000259" key="5">
    <source>
        <dbReference type="Pfam" id="PF01923"/>
    </source>
</evidence>
<dbReference type="Proteomes" id="UP000070299">
    <property type="component" value="Unassembled WGS sequence"/>
</dbReference>
<gene>
    <name evidence="6" type="ORF">AX660_05005</name>
</gene>
<comment type="caution">
    <text evidence="6">The sequence shown here is derived from an EMBL/GenBank/DDBJ whole genome shotgun (WGS) entry which is preliminary data.</text>
</comment>
<dbReference type="Gene3D" id="1.20.1200.10">
    <property type="entry name" value="Cobalamin adenosyltransferase-like"/>
    <property type="match status" value="1"/>
</dbReference>
<evidence type="ECO:0000256" key="3">
    <source>
        <dbReference type="ARBA" id="ARBA00022840"/>
    </source>
</evidence>
<reference evidence="7" key="1">
    <citation type="submission" date="2016-02" db="EMBL/GenBank/DDBJ databases">
        <authorList>
            <person name="Schultz-Johansen M."/>
            <person name="Glaring M.A."/>
            <person name="Bech P.K."/>
            <person name="Stougaard P."/>
        </authorList>
    </citation>
    <scope>NUCLEOTIDE SEQUENCE [LARGE SCALE GENOMIC DNA]</scope>
    <source>
        <strain evidence="7">S66</strain>
    </source>
</reference>
<feature type="domain" description="Cobalamin adenosyltransferase-like" evidence="5">
    <location>
        <begin position="3"/>
        <end position="163"/>
    </location>
</feature>
<dbReference type="STRING" id="1799789.AX660_05005"/>
<evidence type="ECO:0000313" key="7">
    <source>
        <dbReference type="Proteomes" id="UP000070299"/>
    </source>
</evidence>
<comment type="similarity">
    <text evidence="4">Belongs to the Cob(I)alamin adenosyltransferase family.</text>
</comment>
<dbReference type="PANTHER" id="PTHR12213">
    <property type="entry name" value="CORRINOID ADENOSYLTRANSFERASE"/>
    <property type="match status" value="1"/>
</dbReference>
<dbReference type="NCBIfam" id="TIGR00636">
    <property type="entry name" value="PduO_Nterm"/>
    <property type="match status" value="1"/>
</dbReference>
<evidence type="ECO:0000256" key="4">
    <source>
        <dbReference type="RuleBase" id="RU366026"/>
    </source>
</evidence>
<dbReference type="OrthoDB" id="9778896at2"/>
<organism evidence="6 7">
    <name type="scientific">Paraglaciecola hydrolytica</name>
    <dbReference type="NCBI Taxonomy" id="1799789"/>
    <lineage>
        <taxon>Bacteria</taxon>
        <taxon>Pseudomonadati</taxon>
        <taxon>Pseudomonadota</taxon>
        <taxon>Gammaproteobacteria</taxon>
        <taxon>Alteromonadales</taxon>
        <taxon>Alteromonadaceae</taxon>
        <taxon>Paraglaciecola</taxon>
    </lineage>
</organism>
<dbReference type="InterPro" id="IPR036451">
    <property type="entry name" value="CblAdoTrfase-like_sf"/>
</dbReference>
<dbReference type="SUPFAM" id="SSF89028">
    <property type="entry name" value="Cobalamin adenosyltransferase-like"/>
    <property type="match status" value="1"/>
</dbReference>